<evidence type="ECO:0000256" key="3">
    <source>
        <dbReference type="ARBA" id="ARBA00022692"/>
    </source>
</evidence>
<evidence type="ECO:0000256" key="6">
    <source>
        <dbReference type="ARBA" id="ARBA00023251"/>
    </source>
</evidence>
<dbReference type="SUPFAM" id="SSF103473">
    <property type="entry name" value="MFS general substrate transporter"/>
    <property type="match status" value="2"/>
</dbReference>
<organism evidence="10 11">
    <name type="scientific">Streptomyces himalayensis subsp. himalayensis</name>
    <dbReference type="NCBI Taxonomy" id="2756131"/>
    <lineage>
        <taxon>Bacteria</taxon>
        <taxon>Bacillati</taxon>
        <taxon>Actinomycetota</taxon>
        <taxon>Actinomycetes</taxon>
        <taxon>Kitasatosporales</taxon>
        <taxon>Streptomycetaceae</taxon>
        <taxon>Streptomyces</taxon>
        <taxon>Streptomyces himalayensis</taxon>
    </lineage>
</organism>
<dbReference type="Pfam" id="PF07690">
    <property type="entry name" value="MFS_1"/>
    <property type="match status" value="2"/>
</dbReference>
<feature type="transmembrane region" description="Helical" evidence="8">
    <location>
        <begin position="61"/>
        <end position="80"/>
    </location>
</feature>
<feature type="transmembrane region" description="Helical" evidence="8">
    <location>
        <begin position="373"/>
        <end position="397"/>
    </location>
</feature>
<feature type="transmembrane region" description="Helical" evidence="8">
    <location>
        <begin position="311"/>
        <end position="335"/>
    </location>
</feature>
<dbReference type="PANTHER" id="PTHR42718:SF9">
    <property type="entry name" value="MAJOR FACILITATOR SUPERFAMILY MULTIDRUG TRANSPORTER MFSC"/>
    <property type="match status" value="1"/>
</dbReference>
<dbReference type="GO" id="GO:0046677">
    <property type="term" value="P:response to antibiotic"/>
    <property type="evidence" value="ECO:0007669"/>
    <property type="project" value="UniProtKB-KW"/>
</dbReference>
<evidence type="ECO:0000256" key="7">
    <source>
        <dbReference type="SAM" id="MobiDB-lite"/>
    </source>
</evidence>
<evidence type="ECO:0000256" key="2">
    <source>
        <dbReference type="ARBA" id="ARBA00022448"/>
    </source>
</evidence>
<feature type="transmembrane region" description="Helical" evidence="8">
    <location>
        <begin position="235"/>
        <end position="257"/>
    </location>
</feature>
<dbReference type="Proteomes" id="UP000545761">
    <property type="component" value="Unassembled WGS sequence"/>
</dbReference>
<comment type="subcellular location">
    <subcellularLocation>
        <location evidence="1">Cell membrane</location>
        <topology evidence="1">Multi-pass membrane protein</topology>
    </subcellularLocation>
</comment>
<feature type="transmembrane region" description="Helical" evidence="8">
    <location>
        <begin position="450"/>
        <end position="471"/>
    </location>
</feature>
<evidence type="ECO:0000256" key="8">
    <source>
        <dbReference type="SAM" id="Phobius"/>
    </source>
</evidence>
<evidence type="ECO:0000259" key="9">
    <source>
        <dbReference type="PROSITE" id="PS50850"/>
    </source>
</evidence>
<dbReference type="InterPro" id="IPR011701">
    <property type="entry name" value="MFS"/>
</dbReference>
<dbReference type="GO" id="GO:0005886">
    <property type="term" value="C:plasma membrane"/>
    <property type="evidence" value="ECO:0007669"/>
    <property type="project" value="UniProtKB-SubCell"/>
</dbReference>
<dbReference type="AlphaFoldDB" id="A0A7W0DIQ5"/>
<feature type="transmembrane region" description="Helical" evidence="8">
    <location>
        <begin position="25"/>
        <end position="49"/>
    </location>
</feature>
<dbReference type="InterPro" id="IPR020846">
    <property type="entry name" value="MFS_dom"/>
</dbReference>
<feature type="transmembrane region" description="Helical" evidence="8">
    <location>
        <begin position="92"/>
        <end position="111"/>
    </location>
</feature>
<gene>
    <name evidence="10" type="ORF">H1D24_08250</name>
</gene>
<evidence type="ECO:0000256" key="5">
    <source>
        <dbReference type="ARBA" id="ARBA00023136"/>
    </source>
</evidence>
<keyword evidence="6" id="KW-0046">Antibiotic resistance</keyword>
<keyword evidence="3 8" id="KW-0812">Transmembrane</keyword>
<keyword evidence="4 8" id="KW-1133">Transmembrane helix</keyword>
<feature type="transmembrane region" description="Helical" evidence="8">
    <location>
        <begin position="174"/>
        <end position="198"/>
    </location>
</feature>
<evidence type="ECO:0000313" key="11">
    <source>
        <dbReference type="Proteomes" id="UP000545761"/>
    </source>
</evidence>
<dbReference type="PROSITE" id="PS50850">
    <property type="entry name" value="MFS"/>
    <property type="match status" value="1"/>
</dbReference>
<dbReference type="PANTHER" id="PTHR42718">
    <property type="entry name" value="MAJOR FACILITATOR SUPERFAMILY MULTIDRUG TRANSPORTER MFSC"/>
    <property type="match status" value="1"/>
</dbReference>
<dbReference type="GO" id="GO:0022857">
    <property type="term" value="F:transmembrane transporter activity"/>
    <property type="evidence" value="ECO:0007669"/>
    <property type="project" value="InterPro"/>
</dbReference>
<comment type="caution">
    <text evidence="10">The sequence shown here is derived from an EMBL/GenBank/DDBJ whole genome shotgun (WGS) entry which is preliminary data.</text>
</comment>
<reference evidence="10 11" key="1">
    <citation type="submission" date="2020-07" db="EMBL/GenBank/DDBJ databases">
        <title>Streptomyces isolated from Indian soil.</title>
        <authorList>
            <person name="Mandal S."/>
            <person name="Maiti P.K."/>
        </authorList>
    </citation>
    <scope>NUCLEOTIDE SEQUENCE [LARGE SCALE GENOMIC DNA]</scope>
    <source>
        <strain evidence="10 11">PSKA28</strain>
    </source>
</reference>
<name>A0A7W0DIQ5_9ACTN</name>
<accession>A0A7W0DIQ5</accession>
<dbReference type="Gene3D" id="1.20.1250.20">
    <property type="entry name" value="MFS general substrate transporter like domains"/>
    <property type="match status" value="2"/>
</dbReference>
<feature type="domain" description="Major facilitator superfamily (MFS) profile" evidence="9">
    <location>
        <begin position="26"/>
        <end position="475"/>
    </location>
</feature>
<dbReference type="EMBL" id="JACEHE010000003">
    <property type="protein sequence ID" value="MBA2945802.1"/>
    <property type="molecule type" value="Genomic_DNA"/>
</dbReference>
<protein>
    <submittedName>
        <fullName evidence="10">MFS transporter</fullName>
    </submittedName>
</protein>
<feature type="transmembrane region" description="Helical" evidence="8">
    <location>
        <begin position="210"/>
        <end position="229"/>
    </location>
</feature>
<feature type="transmembrane region" description="Helical" evidence="8">
    <location>
        <begin position="347"/>
        <end position="367"/>
    </location>
</feature>
<dbReference type="InterPro" id="IPR036259">
    <property type="entry name" value="MFS_trans_sf"/>
</dbReference>
<keyword evidence="2" id="KW-0813">Transport</keyword>
<feature type="transmembrane region" description="Helical" evidence="8">
    <location>
        <begin position="149"/>
        <end position="168"/>
    </location>
</feature>
<evidence type="ECO:0000313" key="10">
    <source>
        <dbReference type="EMBL" id="MBA2945802.1"/>
    </source>
</evidence>
<proteinExistence type="predicted"/>
<feature type="region of interest" description="Disordered" evidence="7">
    <location>
        <begin position="484"/>
        <end position="512"/>
    </location>
</feature>
<dbReference type="CDD" id="cd17504">
    <property type="entry name" value="MFS_MMR_MDR_like"/>
    <property type="match status" value="1"/>
</dbReference>
<feature type="transmembrane region" description="Helical" evidence="8">
    <location>
        <begin position="277"/>
        <end position="299"/>
    </location>
</feature>
<evidence type="ECO:0000256" key="1">
    <source>
        <dbReference type="ARBA" id="ARBA00004651"/>
    </source>
</evidence>
<sequence length="512" mass="52468">MTSLDDKIGPSVQPTRTPSPHRQRALVPVLICLGMLVAIVSSLGAPLIPTIAAVNHVSMSSAQWSLTVTMLVGAVATPTMGRLGDGPHRRKVILTGLAAVLVGSVLAALPLGFGALIAGRALQGLGIGLTPLAMATARDALPPERSRSAVATLSLTAAAGIGLGYPVTGLLAEYFGLYAGFWFAAIAAAVALAAAIVVLPPSPQRPAHRLDVLGAALLAGGMAGLLFALTQGGHWGWSSARLLVLAVVSVLLLVWWVAHELRTPHPLVDVRLVRDRVVLAANLTAVVGGVAMYLLMSLVTRFVQTPTSAGYGFGASVVVTGLVLVPFSAGSLLAGRLVRVLSRTVPLALLLPLGCLISLVAVLSFVFARHSLWQVFVTMALAGLGIGITVSVMPALIVGAVPAQETGSAMSFNHVVKYIGYSTGSALSAVVLQAHTAAGEALPSNDGYRSAGLLACAVWVATAALVSYLLIRSRRGGTRTVLTAGTQKPAEQADAGPLPPQAGGPRHTSVDR</sequence>
<feature type="region of interest" description="Disordered" evidence="7">
    <location>
        <begin position="1"/>
        <end position="20"/>
    </location>
</feature>
<evidence type="ECO:0000256" key="4">
    <source>
        <dbReference type="ARBA" id="ARBA00022989"/>
    </source>
</evidence>
<keyword evidence="5 8" id="KW-0472">Membrane</keyword>